<dbReference type="OrthoDB" id="9808195at2"/>
<evidence type="ECO:0000313" key="4">
    <source>
        <dbReference type="EMBL" id="ODR04416.1"/>
    </source>
</evidence>
<feature type="binding site" evidence="3">
    <location>
        <position position="93"/>
    </location>
    <ligand>
        <name>Zn(2+)</name>
        <dbReference type="ChEBI" id="CHEBI:29105"/>
        <label>2</label>
    </ligand>
</feature>
<evidence type="ECO:0000256" key="1">
    <source>
        <dbReference type="ARBA" id="ARBA00006153"/>
    </source>
</evidence>
<dbReference type="NCBIfam" id="NF006772">
    <property type="entry name" value="PRK09290.2-1"/>
    <property type="match status" value="1"/>
</dbReference>
<dbReference type="PANTHER" id="PTHR32494:SF5">
    <property type="entry name" value="ALLANTOATE AMIDOHYDROLASE"/>
    <property type="match status" value="1"/>
</dbReference>
<dbReference type="GO" id="GO:0016813">
    <property type="term" value="F:hydrolase activity, acting on carbon-nitrogen (but not peptide) bonds, in linear amidines"/>
    <property type="evidence" value="ECO:0007669"/>
    <property type="project" value="InterPro"/>
</dbReference>
<dbReference type="NCBIfam" id="TIGR01879">
    <property type="entry name" value="hydantase"/>
    <property type="match status" value="1"/>
</dbReference>
<dbReference type="RefSeq" id="WP_069401639.1">
    <property type="nucleotide sequence ID" value="NZ_JACKTB010000007.1"/>
</dbReference>
<sequence>MSASPEQDSAFLGDFAAMSTFGATDAGGVDRQAASVAYGQARKWLANWLQSRGFRVERDRIGNLFGFLDLTPGAPYVLVGSHLDSQPRGGKFDGAYGVLAAAHAADRVRNHYQRTGARAAVNIAVVDWFNEEGSRFQPSMMGSAVFTGKLDLENALSTCDLAGVTVGDAMASIDELGSNPVGPQSAAAAAYVEIHIEQGKTLEKEATALGLVTSTWAANKYEVEVVGAQSHTGATDMEDRQDALYGAALVVAAVREIADAFPGQLHSSCGQLTVFPNSPNAVAGKVRMHLDLRTSDDPILVEAEELLRQRCAAIEVKANIKVERRRTHSWSANYYQPEGVELARRTAEDLGLSHMEIRTRAGHDSTNMKDLVPTVMLFIPSVGGISHSELEYTADADLCNGVAMVAELLARITTGELATAASSPPAQR</sequence>
<dbReference type="GO" id="GO:0046872">
    <property type="term" value="F:metal ion binding"/>
    <property type="evidence" value="ECO:0007669"/>
    <property type="project" value="UniProtKB-KW"/>
</dbReference>
<name>A0A1E3SQI5_9MYCO</name>
<proteinExistence type="inferred from homology"/>
<dbReference type="AlphaFoldDB" id="A0A1E3SQI5"/>
<dbReference type="EMBL" id="MIHC01000032">
    <property type="protein sequence ID" value="ODR04416.1"/>
    <property type="molecule type" value="Genomic_DNA"/>
</dbReference>
<keyword evidence="3" id="KW-0862">Zinc</keyword>
<evidence type="ECO:0000313" key="5">
    <source>
        <dbReference type="Proteomes" id="UP000094224"/>
    </source>
</evidence>
<keyword evidence="3" id="KW-0479">Metal-binding</keyword>
<dbReference type="PIRSF" id="PIRSF001235">
    <property type="entry name" value="Amidase_carbamoylase"/>
    <property type="match status" value="1"/>
</dbReference>
<accession>A0A1E3SQI5</accession>
<gene>
    <name evidence="4" type="ORF">BHQ21_17970</name>
</gene>
<feature type="binding site" evidence="3">
    <location>
        <position position="82"/>
    </location>
    <ligand>
        <name>Zn(2+)</name>
        <dbReference type="ChEBI" id="CHEBI:29105"/>
        <label>1</label>
    </ligand>
</feature>
<dbReference type="InterPro" id="IPR002933">
    <property type="entry name" value="Peptidase_M20"/>
</dbReference>
<keyword evidence="2 4" id="KW-0378">Hydrolase</keyword>
<dbReference type="SUPFAM" id="SSF55031">
    <property type="entry name" value="Bacterial exopeptidase dimerisation domain"/>
    <property type="match status" value="1"/>
</dbReference>
<dbReference type="STRING" id="243061.AWC25_24620"/>
<dbReference type="SUPFAM" id="SSF53187">
    <property type="entry name" value="Zn-dependent exopeptidases"/>
    <property type="match status" value="1"/>
</dbReference>
<comment type="cofactor">
    <cofactor evidence="3">
        <name>Zn(2+)</name>
        <dbReference type="ChEBI" id="CHEBI:29105"/>
    </cofactor>
    <text evidence="3">Binds 2 Zn(2+) ions per subunit.</text>
</comment>
<dbReference type="Gene3D" id="3.30.70.360">
    <property type="match status" value="1"/>
</dbReference>
<feature type="binding site" evidence="3">
    <location>
        <position position="387"/>
    </location>
    <ligand>
        <name>Zn(2+)</name>
        <dbReference type="ChEBI" id="CHEBI:29105"/>
        <label>2</label>
    </ligand>
</feature>
<evidence type="ECO:0000256" key="3">
    <source>
        <dbReference type="PIRSR" id="PIRSR001235-1"/>
    </source>
</evidence>
<protein>
    <submittedName>
        <fullName evidence="4">Zn-dependent hydrolase</fullName>
    </submittedName>
</protein>
<dbReference type="CDD" id="cd03884">
    <property type="entry name" value="M20_bAS"/>
    <property type="match status" value="1"/>
</dbReference>
<feature type="binding site" evidence="3">
    <location>
        <position position="93"/>
    </location>
    <ligand>
        <name>Zn(2+)</name>
        <dbReference type="ChEBI" id="CHEBI:29105"/>
        <label>1</label>
    </ligand>
</feature>
<comment type="caution">
    <text evidence="4">The sequence shown here is derived from an EMBL/GenBank/DDBJ whole genome shotgun (WGS) entry which is preliminary data.</text>
</comment>
<dbReference type="PANTHER" id="PTHR32494">
    <property type="entry name" value="ALLANTOATE DEIMINASE-RELATED"/>
    <property type="match status" value="1"/>
</dbReference>
<feature type="binding site" evidence="3">
    <location>
        <position position="195"/>
    </location>
    <ligand>
        <name>Zn(2+)</name>
        <dbReference type="ChEBI" id="CHEBI:29105"/>
        <label>1</label>
    </ligand>
</feature>
<dbReference type="Pfam" id="PF01546">
    <property type="entry name" value="Peptidase_M20"/>
    <property type="match status" value="1"/>
</dbReference>
<dbReference type="InterPro" id="IPR010158">
    <property type="entry name" value="Amidase_Cbmase"/>
</dbReference>
<keyword evidence="5" id="KW-1185">Reference proteome</keyword>
<dbReference type="Proteomes" id="UP000094224">
    <property type="component" value="Unassembled WGS sequence"/>
</dbReference>
<comment type="similarity">
    <text evidence="1">Belongs to the peptidase M20 family.</text>
</comment>
<feature type="binding site" evidence="3">
    <location>
        <position position="132"/>
    </location>
    <ligand>
        <name>Zn(2+)</name>
        <dbReference type="ChEBI" id="CHEBI:29105"/>
        <label>2</label>
    </ligand>
</feature>
<organism evidence="4 5">
    <name type="scientific">Mycobacterium sherrisii</name>
    <dbReference type="NCBI Taxonomy" id="243061"/>
    <lineage>
        <taxon>Bacteria</taxon>
        <taxon>Bacillati</taxon>
        <taxon>Actinomycetota</taxon>
        <taxon>Actinomycetes</taxon>
        <taxon>Mycobacteriales</taxon>
        <taxon>Mycobacteriaceae</taxon>
        <taxon>Mycobacterium</taxon>
        <taxon>Mycobacterium simiae complex</taxon>
    </lineage>
</organism>
<evidence type="ECO:0000256" key="2">
    <source>
        <dbReference type="ARBA" id="ARBA00022801"/>
    </source>
</evidence>
<dbReference type="Gene3D" id="3.40.630.10">
    <property type="entry name" value="Zn peptidases"/>
    <property type="match status" value="1"/>
</dbReference>
<dbReference type="InterPro" id="IPR036264">
    <property type="entry name" value="Bact_exopeptidase_dim_dom"/>
</dbReference>
<reference evidence="5" key="1">
    <citation type="submission" date="2016-09" db="EMBL/GenBank/DDBJ databases">
        <authorList>
            <person name="Greninger A.L."/>
            <person name="Jerome K.R."/>
            <person name="Mcnair B."/>
            <person name="Wallis C."/>
            <person name="Fang F."/>
        </authorList>
    </citation>
    <scope>NUCLEOTIDE SEQUENCE [LARGE SCALE GENOMIC DNA]</scope>
    <source>
        <strain evidence="5">BC1_M4</strain>
    </source>
</reference>